<dbReference type="PROSITE" id="PS00344">
    <property type="entry name" value="GATA_ZN_FINGER_1"/>
    <property type="match status" value="1"/>
</dbReference>
<keyword evidence="12" id="KW-1185">Reference proteome</keyword>
<evidence type="ECO:0000313" key="12">
    <source>
        <dbReference type="Proteomes" id="UP000007797"/>
    </source>
</evidence>
<keyword evidence="2 8" id="KW-0863">Zinc-finger</keyword>
<feature type="compositionally biased region" description="Polar residues" evidence="9">
    <location>
        <begin position="385"/>
        <end position="407"/>
    </location>
</feature>
<feature type="compositionally biased region" description="Polar residues" evidence="9">
    <location>
        <begin position="624"/>
        <end position="634"/>
    </location>
</feature>
<gene>
    <name evidence="11" type="ORF">DFA_11812</name>
</gene>
<dbReference type="SMART" id="SM00401">
    <property type="entry name" value="ZnF_GATA"/>
    <property type="match status" value="1"/>
</dbReference>
<keyword evidence="3" id="KW-0862">Zinc</keyword>
<feature type="compositionally biased region" description="Low complexity" evidence="9">
    <location>
        <begin position="466"/>
        <end position="477"/>
    </location>
</feature>
<accession>F4QEA2</accession>
<feature type="compositionally biased region" description="Basic residues" evidence="9">
    <location>
        <begin position="315"/>
        <end position="327"/>
    </location>
</feature>
<feature type="compositionally biased region" description="Low complexity" evidence="9">
    <location>
        <begin position="374"/>
        <end position="384"/>
    </location>
</feature>
<dbReference type="SUPFAM" id="SSF57716">
    <property type="entry name" value="Glucocorticoid receptor-like (DNA-binding domain)"/>
    <property type="match status" value="1"/>
</dbReference>
<evidence type="ECO:0000313" key="11">
    <source>
        <dbReference type="EMBL" id="EGG14049.1"/>
    </source>
</evidence>
<dbReference type="SUPFAM" id="SSF48403">
    <property type="entry name" value="Ankyrin repeat"/>
    <property type="match status" value="2"/>
</dbReference>
<feature type="compositionally biased region" description="Low complexity" evidence="9">
    <location>
        <begin position="116"/>
        <end position="139"/>
    </location>
</feature>
<evidence type="ECO:0000256" key="1">
    <source>
        <dbReference type="ARBA" id="ARBA00022723"/>
    </source>
</evidence>
<dbReference type="Proteomes" id="UP000007797">
    <property type="component" value="Unassembled WGS sequence"/>
</dbReference>
<evidence type="ECO:0000256" key="3">
    <source>
        <dbReference type="ARBA" id="ARBA00022833"/>
    </source>
</evidence>
<protein>
    <submittedName>
        <fullName evidence="11">GATA-binding transcription factor</fullName>
    </submittedName>
</protein>
<feature type="region of interest" description="Disordered" evidence="9">
    <location>
        <begin position="624"/>
        <end position="729"/>
    </location>
</feature>
<dbReference type="Pfam" id="PF00320">
    <property type="entry name" value="GATA"/>
    <property type="match status" value="1"/>
</dbReference>
<feature type="compositionally biased region" description="Polar residues" evidence="9">
    <location>
        <begin position="201"/>
        <end position="223"/>
    </location>
</feature>
<dbReference type="GO" id="GO:0006355">
    <property type="term" value="P:regulation of DNA-templated transcription"/>
    <property type="evidence" value="ECO:0007669"/>
    <property type="project" value="InterPro"/>
</dbReference>
<feature type="compositionally biased region" description="Low complexity" evidence="9">
    <location>
        <begin position="439"/>
        <end position="449"/>
    </location>
</feature>
<dbReference type="GeneID" id="14865537"/>
<dbReference type="GO" id="GO:0043565">
    <property type="term" value="F:sequence-specific DNA binding"/>
    <property type="evidence" value="ECO:0007669"/>
    <property type="project" value="InterPro"/>
</dbReference>
<name>F4QEA2_CACFS</name>
<comment type="similarity">
    <text evidence="7">Belongs to the type IV zinc-finger family. Class B subfamily.</text>
</comment>
<keyword evidence="4" id="KW-0805">Transcription regulation</keyword>
<feature type="compositionally biased region" description="Low complexity" evidence="9">
    <location>
        <begin position="43"/>
        <end position="57"/>
    </location>
</feature>
<dbReference type="RefSeq" id="XP_004350757.1">
    <property type="nucleotide sequence ID" value="XM_004350706.1"/>
</dbReference>
<feature type="domain" description="GATA-type" evidence="10">
    <location>
        <begin position="749"/>
        <end position="784"/>
    </location>
</feature>
<dbReference type="EMBL" id="GL883029">
    <property type="protein sequence ID" value="EGG14049.1"/>
    <property type="molecule type" value="Genomic_DNA"/>
</dbReference>
<dbReference type="InterPro" id="IPR013088">
    <property type="entry name" value="Znf_NHR/GATA"/>
</dbReference>
<dbReference type="PROSITE" id="PS50114">
    <property type="entry name" value="GATA_ZN_FINGER_2"/>
    <property type="match status" value="1"/>
</dbReference>
<keyword evidence="1" id="KW-0479">Metal-binding</keyword>
<feature type="compositionally biased region" description="Low complexity" evidence="9">
    <location>
        <begin position="676"/>
        <end position="710"/>
    </location>
</feature>
<evidence type="ECO:0000256" key="7">
    <source>
        <dbReference type="ARBA" id="ARBA00024019"/>
    </source>
</evidence>
<keyword evidence="5" id="KW-0238">DNA-binding</keyword>
<evidence type="ECO:0000256" key="9">
    <source>
        <dbReference type="SAM" id="MobiDB-lite"/>
    </source>
</evidence>
<evidence type="ECO:0000259" key="10">
    <source>
        <dbReference type="PROSITE" id="PS50114"/>
    </source>
</evidence>
<feature type="compositionally biased region" description="Low complexity" evidence="9">
    <location>
        <begin position="186"/>
        <end position="200"/>
    </location>
</feature>
<dbReference type="PANTHER" id="PTHR46813:SF16">
    <property type="entry name" value="GATA TRANSCRIPTION FACTOR 18"/>
    <property type="match status" value="1"/>
</dbReference>
<organism evidence="11 12">
    <name type="scientific">Cavenderia fasciculata</name>
    <name type="common">Slime mold</name>
    <name type="synonym">Dictyostelium fasciculatum</name>
    <dbReference type="NCBI Taxonomy" id="261658"/>
    <lineage>
        <taxon>Eukaryota</taxon>
        <taxon>Amoebozoa</taxon>
        <taxon>Evosea</taxon>
        <taxon>Eumycetozoa</taxon>
        <taxon>Dictyostelia</taxon>
        <taxon>Acytosteliales</taxon>
        <taxon>Cavenderiaceae</taxon>
        <taxon>Cavenderia</taxon>
    </lineage>
</organism>
<feature type="compositionally biased region" description="Low complexity" evidence="9">
    <location>
        <begin position="644"/>
        <end position="660"/>
    </location>
</feature>
<feature type="compositionally biased region" description="Low complexity" evidence="9">
    <location>
        <begin position="346"/>
        <end position="364"/>
    </location>
</feature>
<reference evidence="12" key="1">
    <citation type="journal article" date="2011" name="Genome Res.">
        <title>Phylogeny-wide analysis of social amoeba genomes highlights ancient origins for complex intercellular communication.</title>
        <authorList>
            <person name="Heidel A.J."/>
            <person name="Lawal H.M."/>
            <person name="Felder M."/>
            <person name="Schilde C."/>
            <person name="Helps N.R."/>
            <person name="Tunggal B."/>
            <person name="Rivero F."/>
            <person name="John U."/>
            <person name="Schleicher M."/>
            <person name="Eichinger L."/>
            <person name="Platzer M."/>
            <person name="Noegel A.A."/>
            <person name="Schaap P."/>
            <person name="Gloeckner G."/>
        </authorList>
    </citation>
    <scope>NUCLEOTIDE SEQUENCE [LARGE SCALE GENOMIC DNA]</scope>
    <source>
        <strain evidence="12">SH3</strain>
    </source>
</reference>
<dbReference type="STRING" id="1054147.F4QEA2"/>
<feature type="compositionally biased region" description="Low complexity" evidence="9">
    <location>
        <begin position="87"/>
        <end position="106"/>
    </location>
</feature>
<dbReference type="InterPro" id="IPR000679">
    <property type="entry name" value="Znf_GATA"/>
</dbReference>
<feature type="compositionally biased region" description="Low complexity" evidence="9">
    <location>
        <begin position="234"/>
        <end position="257"/>
    </location>
</feature>
<dbReference type="PANTHER" id="PTHR46813">
    <property type="entry name" value="GATA TRANSCRIPTION FACTOR 18"/>
    <property type="match status" value="1"/>
</dbReference>
<evidence type="ECO:0000256" key="4">
    <source>
        <dbReference type="ARBA" id="ARBA00023015"/>
    </source>
</evidence>
<evidence type="ECO:0000256" key="6">
    <source>
        <dbReference type="ARBA" id="ARBA00023163"/>
    </source>
</evidence>
<feature type="compositionally biased region" description="Low complexity" evidence="9">
    <location>
        <begin position="159"/>
        <end position="176"/>
    </location>
</feature>
<proteinExistence type="inferred from homology"/>
<evidence type="ECO:0000256" key="5">
    <source>
        <dbReference type="ARBA" id="ARBA00023125"/>
    </source>
</evidence>
<dbReference type="OrthoDB" id="2162994at2759"/>
<evidence type="ECO:0000256" key="8">
    <source>
        <dbReference type="PROSITE-ProRule" id="PRU00094"/>
    </source>
</evidence>
<dbReference type="CDD" id="cd00202">
    <property type="entry name" value="ZnF_GATA"/>
    <property type="match status" value="1"/>
</dbReference>
<dbReference type="Gene3D" id="3.30.50.10">
    <property type="entry name" value="Erythroid Transcription Factor GATA-1, subunit A"/>
    <property type="match status" value="1"/>
</dbReference>
<feature type="compositionally biased region" description="Low complexity" evidence="9">
    <location>
        <begin position="415"/>
        <end position="431"/>
    </location>
</feature>
<dbReference type="GO" id="GO:0008270">
    <property type="term" value="F:zinc ion binding"/>
    <property type="evidence" value="ECO:0007669"/>
    <property type="project" value="UniProtKB-KW"/>
</dbReference>
<keyword evidence="6" id="KW-0804">Transcription</keyword>
<sequence length="1511" mass="168279">MDWNPKKSGFGAGGQSSTSKLPFSKPINLTMEQRSPSPPPPTNTSTTSTSTSNPTTSYNYGGSSGGGGGPQPSSPIVYNSPQFVHPSTFGGKSSGNNSSTSPSLTGSSGGNGGASSSGATGVSTSNSSSGGGQASPSYSQPYPILSPRVPNQYIFSAPSSSNNNNNINNNNNSENNQPTSPSRIPSDNNSNGGNTSSSSSQQHFFQANKQTSTKSSPTIVNRNQTSSPPPQPQPTSSSSSQPSSSHMFSSSFHQPFQQKEKRKDLNNSYSVFNSEPLGGFSSSPPKNYNNNNNNNEEPTYSIQAHHHNQQQQQHQHQHQHQNNHHHSQPFSSTSRSEHKDISMPDSPTSSSSTNSSNNTSPTTSAPIPTYFPPHQQQSHQQQQQESPKYHNSTTTTPILHPSNMNENSIDHGHHQQQQQHYNQNNNNNNNNNHHHSQQMHHQSLSQQHSVVPERQIFTPILPKPNSSTPTSASAPTTQPILQVAPPTTPNSSSSNLPMFPVMPNEQDTWIEIRDLSSEISKIAKSCLTKGITEDILNQIKEKGVYLIKMIELVAQKETLERKIDDDRNRIPPLTRPRRFRKKKKMTIVVGGENYDSNIMSSDGRPINGLSPGLASPLTTPIGSVSPVNLGSSGTYPHPPQLSLENVQNEPNNNNNHHQPSSQPPTPSHHHHHHHQQQQQSPPQQQQQQQLPLQPIQPHQQQQQQQTSPPSTINLCASGNQLVPPPLTPSSAAAAAASAASGTTTKKKKAGDPLYCTSCGTTQTPEWRKGPAGGKSLCNACGLHYAKLMKKEGQVRDTQAKDPLNVGDQHLYGKLNLIMCTSDLSIVVDVHLLVEYFNMNSISLFSLVIRNIVTRKRIFGFIRLHSHYRLLTVLDGSELNAKMACIYYEDWTRVDLIVKNGFYGLLVDKLSAGYHLTGIDERSLQLICQHVVDTKSFLVVYQRLKSHFVYRDLIHYACIGGNLEIVRLLVHQTNPIKLDCSRMLEGAALGGHIELMTYIIAHVPGYQDESFRSSYSSAINILTAALKSSCPTAAFNLLDHLLPITTEQVIIRYHTIKYQCLMTGSEKVCERFLGKSHQCYISAFNHYINSYMMHHSTSVQKQMMYNLLAKIHMDDDSGQKVIASIESKVFDLFQRANHLDPSVEEFNLFAVIVILVEKNYLIQNSSSGQDTKIEDNSVLDTFKSLFKKVHQTFHNRNSLTILTAIIENPRMWLQGLRPKSIAILKKAQERFGPKYISFIQLSDLEGIPTDVLLYICSLMDRTDSRRMSIWEKAVQIAVETDNLELIKEMIKSGYPFSPANFYNFRWVLGARDVSTIETILKSTIFSNCTYPMQRCIAQRGSVELFDMVSRCTHFNVPTLQVWLSLAAEFNRMELVGHLELVLSHKQPNNGDIILPSINGFSFTTLISWSTSTSNIDVFKYFLQRTNWRPEKKRVYDCILANPSTSVSCLEYLIDSSFQDDKSDDYQHLVYYLTNRKDKISDMTYPLYVFLSNRLKIPTNSIILNGFDISKYQ</sequence>
<dbReference type="InterPro" id="IPR036770">
    <property type="entry name" value="Ankyrin_rpt-contain_sf"/>
</dbReference>
<evidence type="ECO:0000256" key="2">
    <source>
        <dbReference type="ARBA" id="ARBA00022771"/>
    </source>
</evidence>
<feature type="region of interest" description="Disordered" evidence="9">
    <location>
        <begin position="1"/>
        <end position="497"/>
    </location>
</feature>
<feature type="compositionally biased region" description="Polar residues" evidence="9">
    <location>
        <begin position="711"/>
        <end position="720"/>
    </location>
</feature>
<dbReference type="KEGG" id="dfa:DFA_11812"/>